<evidence type="ECO:0000256" key="5">
    <source>
        <dbReference type="ARBA" id="ARBA00022801"/>
    </source>
</evidence>
<keyword evidence="2" id="KW-1277">Toxin-antitoxin system</keyword>
<reference evidence="6" key="2">
    <citation type="submission" date="2020-09" db="EMBL/GenBank/DDBJ databases">
        <authorList>
            <person name="Sun Q."/>
            <person name="Kim S."/>
        </authorList>
    </citation>
    <scope>NUCLEOTIDE SEQUENCE</scope>
    <source>
        <strain evidence="6">KCTC 42249</strain>
    </source>
</reference>
<sequence>MTETALPEELIDRLVGLHEACLRVERVTQEMTCQTLSAREIEQLALSKAIELVGEVSNGIVRKYPDFAMYAVQLELRKAVGIRHILVHGYETIWHKTLWETARISIPEMRGALEPILIDAGEQIP</sequence>
<keyword evidence="1" id="KW-0597">Phosphoprotein</keyword>
<accession>A0A8J3GJA0</accession>
<dbReference type="GO" id="GO:0016787">
    <property type="term" value="F:hydrolase activity"/>
    <property type="evidence" value="ECO:0007669"/>
    <property type="project" value="UniProtKB-KW"/>
</dbReference>
<dbReference type="AlphaFoldDB" id="A0A8J3GJA0"/>
<evidence type="ECO:0000256" key="4">
    <source>
        <dbReference type="ARBA" id="ARBA00022741"/>
    </source>
</evidence>
<evidence type="ECO:0008006" key="8">
    <source>
        <dbReference type="Google" id="ProtNLM"/>
    </source>
</evidence>
<keyword evidence="5" id="KW-0378">Hydrolase</keyword>
<dbReference type="Proteomes" id="UP000630142">
    <property type="component" value="Unassembled WGS sequence"/>
</dbReference>
<dbReference type="GO" id="GO:0000166">
    <property type="term" value="F:nucleotide binding"/>
    <property type="evidence" value="ECO:0007669"/>
    <property type="project" value="UniProtKB-KW"/>
</dbReference>
<evidence type="ECO:0000256" key="3">
    <source>
        <dbReference type="ARBA" id="ARBA00022722"/>
    </source>
</evidence>
<dbReference type="GO" id="GO:0004540">
    <property type="term" value="F:RNA nuclease activity"/>
    <property type="evidence" value="ECO:0007669"/>
    <property type="project" value="InterPro"/>
</dbReference>
<evidence type="ECO:0000256" key="2">
    <source>
        <dbReference type="ARBA" id="ARBA00022649"/>
    </source>
</evidence>
<dbReference type="GO" id="GO:0110001">
    <property type="term" value="C:toxin-antitoxin complex"/>
    <property type="evidence" value="ECO:0007669"/>
    <property type="project" value="InterPro"/>
</dbReference>
<evidence type="ECO:0000313" key="6">
    <source>
        <dbReference type="EMBL" id="GHD08396.1"/>
    </source>
</evidence>
<name>A0A8J3GJA0_9HYPH</name>
<dbReference type="PANTHER" id="PTHR34139">
    <property type="entry name" value="UPF0331 PROTEIN MJ0127"/>
    <property type="match status" value="1"/>
</dbReference>
<comment type="caution">
    <text evidence="6">The sequence shown here is derived from an EMBL/GenBank/DDBJ whole genome shotgun (WGS) entry which is preliminary data.</text>
</comment>
<protein>
    <recommendedName>
        <fullName evidence="8">DUF86 domain-containing protein</fullName>
    </recommendedName>
</protein>
<proteinExistence type="predicted"/>
<dbReference type="PANTHER" id="PTHR34139:SF1">
    <property type="entry name" value="RNASE MJ1380-RELATED"/>
    <property type="match status" value="1"/>
</dbReference>
<evidence type="ECO:0000256" key="1">
    <source>
        <dbReference type="ARBA" id="ARBA00022553"/>
    </source>
</evidence>
<keyword evidence="7" id="KW-1185">Reference proteome</keyword>
<reference evidence="6" key="1">
    <citation type="journal article" date="2014" name="Int. J. Syst. Evol. Microbiol.">
        <title>Complete genome sequence of Corynebacterium casei LMG S-19264T (=DSM 44701T), isolated from a smear-ripened cheese.</title>
        <authorList>
            <consortium name="US DOE Joint Genome Institute (JGI-PGF)"/>
            <person name="Walter F."/>
            <person name="Albersmeier A."/>
            <person name="Kalinowski J."/>
            <person name="Ruckert C."/>
        </authorList>
    </citation>
    <scope>NUCLEOTIDE SEQUENCE</scope>
    <source>
        <strain evidence="6">KCTC 42249</strain>
    </source>
</reference>
<evidence type="ECO:0000313" key="7">
    <source>
        <dbReference type="Proteomes" id="UP000630142"/>
    </source>
</evidence>
<dbReference type="InterPro" id="IPR051813">
    <property type="entry name" value="HepT_RNase_toxin"/>
</dbReference>
<organism evidence="6 7">
    <name type="scientific">Tianweitania populi</name>
    <dbReference type="NCBI Taxonomy" id="1607949"/>
    <lineage>
        <taxon>Bacteria</taxon>
        <taxon>Pseudomonadati</taxon>
        <taxon>Pseudomonadota</taxon>
        <taxon>Alphaproteobacteria</taxon>
        <taxon>Hyphomicrobiales</taxon>
        <taxon>Phyllobacteriaceae</taxon>
        <taxon>Tianweitania</taxon>
    </lineage>
</organism>
<dbReference type="RefSeq" id="WP_189501799.1">
    <property type="nucleotide sequence ID" value="NZ_BMZQ01000001.1"/>
</dbReference>
<dbReference type="InterPro" id="IPR008201">
    <property type="entry name" value="HepT-like"/>
</dbReference>
<dbReference type="EMBL" id="BMZQ01000001">
    <property type="protein sequence ID" value="GHD08396.1"/>
    <property type="molecule type" value="Genomic_DNA"/>
</dbReference>
<dbReference type="Pfam" id="PF01934">
    <property type="entry name" value="HepT-like"/>
    <property type="match status" value="1"/>
</dbReference>
<keyword evidence="4" id="KW-0547">Nucleotide-binding</keyword>
<gene>
    <name evidence="6" type="ORF">GCM10016234_07880</name>
</gene>
<keyword evidence="3" id="KW-0540">Nuclease</keyword>